<dbReference type="InterPro" id="IPR000871">
    <property type="entry name" value="Beta-lactam_class-A"/>
</dbReference>
<dbReference type="RefSeq" id="WP_216519798.1">
    <property type="nucleotide sequence ID" value="NZ_JAHLPM010000009.1"/>
</dbReference>
<dbReference type="InterPro" id="IPR045155">
    <property type="entry name" value="Beta-lactam_cat"/>
</dbReference>
<dbReference type="GO" id="GO:0016787">
    <property type="term" value="F:hydrolase activity"/>
    <property type="evidence" value="ECO:0007669"/>
    <property type="project" value="UniProtKB-KW"/>
</dbReference>
<feature type="domain" description="Beta-lactamase class A catalytic" evidence="1">
    <location>
        <begin position="17"/>
        <end position="226"/>
    </location>
</feature>
<dbReference type="Pfam" id="PF13354">
    <property type="entry name" value="Beta-lactamase2"/>
    <property type="match status" value="1"/>
</dbReference>
<proteinExistence type="predicted"/>
<dbReference type="EMBL" id="JAHLPM010000009">
    <property type="protein sequence ID" value="MBU5438580.1"/>
    <property type="molecule type" value="Genomic_DNA"/>
</dbReference>
<sequence length="254" mass="29212">METKLIDMLNSLEGEIGFYYKDLKTGKEIKYKEDEPLIAASIIKIPILIEILRQIEEGRLKKDQKVKVQREDKMPSCGALTYMHNGLEVTIEDLYTLMIIHSDNTATNMLIKISGMENINNTMKNLGLKKSKLNRLLFDSEEQKKGKENYITSFEMGILLEKMNSYRLISENISKEIDRVLKLQRLNHKIPYLIPNNIEIGHKTGEDSGITHDVGVVYSKNPFIFCFTSNKTNVIQAETILREMALICYENSTI</sequence>
<evidence type="ECO:0000313" key="3">
    <source>
        <dbReference type="Proteomes" id="UP000749471"/>
    </source>
</evidence>
<evidence type="ECO:0000313" key="2">
    <source>
        <dbReference type="EMBL" id="MBU5438580.1"/>
    </source>
</evidence>
<gene>
    <name evidence="2" type="ORF">KQI42_11195</name>
</gene>
<reference evidence="2 3" key="1">
    <citation type="submission" date="2021-06" db="EMBL/GenBank/DDBJ databases">
        <authorList>
            <person name="Sun Q."/>
            <person name="Li D."/>
        </authorList>
    </citation>
    <scope>NUCLEOTIDE SEQUENCE [LARGE SCALE GENOMIC DNA]</scope>
    <source>
        <strain evidence="2 3">MSJ-40</strain>
    </source>
</reference>
<name>A0ABS6E820_9FIRM</name>
<dbReference type="PANTHER" id="PTHR35333">
    <property type="entry name" value="BETA-LACTAMASE"/>
    <property type="match status" value="1"/>
</dbReference>
<dbReference type="Proteomes" id="UP000749471">
    <property type="component" value="Unassembled WGS sequence"/>
</dbReference>
<organism evidence="2 3">
    <name type="scientific">Tissierella simiarum</name>
    <dbReference type="NCBI Taxonomy" id="2841534"/>
    <lineage>
        <taxon>Bacteria</taxon>
        <taxon>Bacillati</taxon>
        <taxon>Bacillota</taxon>
        <taxon>Tissierellia</taxon>
        <taxon>Tissierellales</taxon>
        <taxon>Tissierellaceae</taxon>
        <taxon>Tissierella</taxon>
    </lineage>
</organism>
<evidence type="ECO:0000259" key="1">
    <source>
        <dbReference type="Pfam" id="PF13354"/>
    </source>
</evidence>
<protein>
    <submittedName>
        <fullName evidence="2">Class A beta-lactamase-related serine hydrolase</fullName>
    </submittedName>
</protein>
<keyword evidence="3" id="KW-1185">Reference proteome</keyword>
<dbReference type="PANTHER" id="PTHR35333:SF3">
    <property type="entry name" value="BETA-LACTAMASE-TYPE TRANSPEPTIDASE FOLD CONTAINING PROTEIN"/>
    <property type="match status" value="1"/>
</dbReference>
<accession>A0ABS6E820</accession>
<keyword evidence="2" id="KW-0378">Hydrolase</keyword>
<comment type="caution">
    <text evidence="2">The sequence shown here is derived from an EMBL/GenBank/DDBJ whole genome shotgun (WGS) entry which is preliminary data.</text>
</comment>